<feature type="compositionally biased region" description="Basic and acidic residues" evidence="1">
    <location>
        <begin position="225"/>
        <end position="239"/>
    </location>
</feature>
<feature type="compositionally biased region" description="Basic and acidic residues" evidence="1">
    <location>
        <begin position="479"/>
        <end position="488"/>
    </location>
</feature>
<protein>
    <submittedName>
        <fullName evidence="2">Uncharacterized protein</fullName>
    </submittedName>
</protein>
<feature type="compositionally biased region" description="Polar residues" evidence="1">
    <location>
        <begin position="306"/>
        <end position="315"/>
    </location>
</feature>
<feature type="compositionally biased region" description="Basic residues" evidence="1">
    <location>
        <begin position="141"/>
        <end position="152"/>
    </location>
</feature>
<dbReference type="EMBL" id="KE361636">
    <property type="protein sequence ID" value="EPQ28068.1"/>
    <property type="molecule type" value="Genomic_DNA"/>
</dbReference>
<feature type="compositionally biased region" description="Basic and acidic residues" evidence="1">
    <location>
        <begin position="500"/>
        <end position="527"/>
    </location>
</feature>
<evidence type="ECO:0000256" key="1">
    <source>
        <dbReference type="SAM" id="MobiDB-lite"/>
    </source>
</evidence>
<gene>
    <name evidence="2" type="ORF">PFL1_04395</name>
</gene>
<dbReference type="Proteomes" id="UP000053664">
    <property type="component" value="Unassembled WGS sequence"/>
</dbReference>
<feature type="region of interest" description="Disordered" evidence="1">
    <location>
        <begin position="1"/>
        <end position="152"/>
    </location>
</feature>
<evidence type="ECO:0000313" key="3">
    <source>
        <dbReference type="Proteomes" id="UP000053664"/>
    </source>
</evidence>
<accession>A0A061H637</accession>
<feature type="compositionally biased region" description="Polar residues" evidence="1">
    <location>
        <begin position="109"/>
        <end position="122"/>
    </location>
</feature>
<proteinExistence type="predicted"/>
<sequence>MPSRVANDEGAATSAETATKAAQHGRGHSHGSAFSLDSAVDPQLGLGPIRPRIPAKQPSNTAERAARGDDQTVSAGNALGLETTDAMPAGSKEGVAEAKAASEAPEQAVDSSAASQMPSTDRANGASDCREHDGPLAKGRMPLRSRKPSMLRNVKKRISAIFSTSGGGSADYADAAAAAAHALPTTDSDELGASSPARTVITLPPEPVAAESTAASGDANTPGPDAKESQRQAQEERGANKLSKRLSAAILSGLKRPSGKSNPDISVDATAAVPGGDQPAEVSGGHAAPGPVVFARGSLMDKLAQKESTAASQPSAEAAGVPSEVDKLAEGAPVKDVSRETLPITPPMSPWRAAVDLFKTKRGQSEPSFEHVNRGVLSSSAGSAQSSGATSQTDGEAAGAATAALPDNPDATTPVKRARTLLRKLSRAGMARKAKSRAQADLSKEPLPDVPTVAKTDSETKTDAPEEAVAAPLAAQTEARAEGEKSEAEAEVADDEGDKDEVLKDDGGKGEMAKNEEARGEAAKEDGANEDQDGDAIELASDDESIATTARAAEADKKGKQKAVEGGQ</sequence>
<feature type="compositionally biased region" description="Basic residues" evidence="1">
    <location>
        <begin position="416"/>
        <end position="436"/>
    </location>
</feature>
<organism evidence="2 3">
    <name type="scientific">Pseudozyma flocculosa PF-1</name>
    <dbReference type="NCBI Taxonomy" id="1277687"/>
    <lineage>
        <taxon>Eukaryota</taxon>
        <taxon>Fungi</taxon>
        <taxon>Dikarya</taxon>
        <taxon>Basidiomycota</taxon>
        <taxon>Ustilaginomycotina</taxon>
        <taxon>Ustilaginomycetes</taxon>
        <taxon>Ustilaginales</taxon>
        <taxon>Ustilaginaceae</taxon>
        <taxon>Pseudozyma</taxon>
    </lineage>
</organism>
<evidence type="ECO:0000313" key="2">
    <source>
        <dbReference type="EMBL" id="EPQ28068.1"/>
    </source>
</evidence>
<reference evidence="2 3" key="1">
    <citation type="journal article" date="2013" name="Plant Cell">
        <title>The transition from a phytopathogenic smut ancestor to an anamorphic biocontrol agent deciphered by comparative whole-genome analysis.</title>
        <authorList>
            <person name="Lefebvre F."/>
            <person name="Joly D.L."/>
            <person name="Labbe C."/>
            <person name="Teichmann B."/>
            <person name="Linning R."/>
            <person name="Belzile F."/>
            <person name="Bakkeren G."/>
            <person name="Belanger R.R."/>
        </authorList>
    </citation>
    <scope>NUCLEOTIDE SEQUENCE [LARGE SCALE GENOMIC DNA]</scope>
    <source>
        <strain evidence="2 3">PF-1</strain>
    </source>
</reference>
<dbReference type="HOGENOM" id="CLU_479898_0_0_1"/>
<feature type="compositionally biased region" description="Low complexity" evidence="1">
    <location>
        <begin position="378"/>
        <end position="404"/>
    </location>
</feature>
<feature type="compositionally biased region" description="Acidic residues" evidence="1">
    <location>
        <begin position="489"/>
        <end position="499"/>
    </location>
</feature>
<name>A0A061H637_9BASI</name>
<dbReference type="GeneID" id="19318500"/>
<dbReference type="KEGG" id="pfp:PFL1_04395"/>
<feature type="compositionally biased region" description="Low complexity" evidence="1">
    <location>
        <begin position="11"/>
        <end position="22"/>
    </location>
</feature>
<feature type="compositionally biased region" description="Low complexity" evidence="1">
    <location>
        <begin position="467"/>
        <end position="478"/>
    </location>
</feature>
<feature type="region of interest" description="Disordered" evidence="1">
    <location>
        <begin position="362"/>
        <end position="568"/>
    </location>
</feature>
<dbReference type="AlphaFoldDB" id="A0A061H637"/>
<feature type="compositionally biased region" description="Acidic residues" evidence="1">
    <location>
        <begin position="528"/>
        <end position="545"/>
    </location>
</feature>
<feature type="region of interest" description="Disordered" evidence="1">
    <location>
        <begin position="180"/>
        <end position="349"/>
    </location>
</feature>
<dbReference type="RefSeq" id="XP_007880112.1">
    <property type="nucleotide sequence ID" value="XM_007881921.1"/>
</dbReference>